<keyword evidence="2" id="KW-0812">Transmembrane</keyword>
<evidence type="ECO:0000313" key="3">
    <source>
        <dbReference type="EMBL" id="MFC5640658.1"/>
    </source>
</evidence>
<gene>
    <name evidence="3" type="ORF">ACFPZF_04725</name>
</gene>
<dbReference type="Proteomes" id="UP001596066">
    <property type="component" value="Unassembled WGS sequence"/>
</dbReference>
<feature type="transmembrane region" description="Helical" evidence="2">
    <location>
        <begin position="186"/>
        <end position="205"/>
    </location>
</feature>
<reference evidence="4" key="1">
    <citation type="journal article" date="2019" name="Int. J. Syst. Evol. Microbiol.">
        <title>The Global Catalogue of Microorganisms (GCM) 10K type strain sequencing project: providing services to taxonomists for standard genome sequencing and annotation.</title>
        <authorList>
            <consortium name="The Broad Institute Genomics Platform"/>
            <consortium name="The Broad Institute Genome Sequencing Center for Infectious Disease"/>
            <person name="Wu L."/>
            <person name="Ma J."/>
        </authorList>
    </citation>
    <scope>NUCLEOTIDE SEQUENCE [LARGE SCALE GENOMIC DNA]</scope>
    <source>
        <strain evidence="4">CGMCC 4.1622</strain>
    </source>
</reference>
<keyword evidence="2" id="KW-0472">Membrane</keyword>
<feature type="transmembrane region" description="Helical" evidence="2">
    <location>
        <begin position="423"/>
        <end position="447"/>
    </location>
</feature>
<feature type="transmembrane region" description="Helical" evidence="2">
    <location>
        <begin position="341"/>
        <end position="361"/>
    </location>
</feature>
<comment type="caution">
    <text evidence="3">The sequence shown here is derived from an EMBL/GenBank/DDBJ whole genome shotgun (WGS) entry which is preliminary data.</text>
</comment>
<organism evidence="3 4">
    <name type="scientific">Kitasatospora cinereorecta</name>
    <dbReference type="NCBI Taxonomy" id="285560"/>
    <lineage>
        <taxon>Bacteria</taxon>
        <taxon>Bacillati</taxon>
        <taxon>Actinomycetota</taxon>
        <taxon>Actinomycetes</taxon>
        <taxon>Kitasatosporales</taxon>
        <taxon>Streptomycetaceae</taxon>
        <taxon>Kitasatospora</taxon>
    </lineage>
</organism>
<accession>A0ABW0V5Q2</accession>
<feature type="transmembrane region" description="Helical" evidence="2">
    <location>
        <begin position="268"/>
        <end position="292"/>
    </location>
</feature>
<sequence length="496" mass="50426">MAICTYCGAASALGAVRCASCDQPFASVPAIGEVVEETGRGEPGRWGRGVVHEPRTGRLRIDPGWPAALRALLAPTVLLLVTALLLADTADGAGILPEGPFGERYGRWLAVTLTCFGATWRSTTELSHGLGAVSTELELRAVPLVLTVLWLLLLRLGLRRGLRERLRRRPEPPTPREAAGEALRTGLVAGLTTLLLGLLTATELTGAAGSADLGGLGTVRDSSGIVLWQAVAGSALAAAALAFAVHAADVLPPRALAWRSAALLSLRVTATAAAVASVVALVLTAAAGWPVWLDPVAVLNVAMLLIGIGSGARAEVHASGLALPTGAQTQSLSLFDLQGHSAHWCWTVLLALGTAVLLGRTAHRHGLGLPGRLRLAAVHAGLTTVLLLGAGVSLSFTTARHGSAASAISTASSGLTALSSTGWSVGSVLVAVALWTALGTLGVPALLDLVRPVAAPPTADVPTADGPEAGGVVESAPVPHPASPYRSELLESRGGD</sequence>
<feature type="transmembrane region" description="Helical" evidence="2">
    <location>
        <begin position="225"/>
        <end position="247"/>
    </location>
</feature>
<protein>
    <recommendedName>
        <fullName evidence="5">Integral membrane protein</fullName>
    </recommendedName>
</protein>
<proteinExistence type="predicted"/>
<name>A0ABW0V5Q2_9ACTN</name>
<keyword evidence="4" id="KW-1185">Reference proteome</keyword>
<dbReference type="RefSeq" id="WP_346142401.1">
    <property type="nucleotide sequence ID" value="NZ_BAAAUA010000009.1"/>
</dbReference>
<evidence type="ECO:0000313" key="4">
    <source>
        <dbReference type="Proteomes" id="UP001596066"/>
    </source>
</evidence>
<dbReference type="EMBL" id="JBHSOC010000005">
    <property type="protein sequence ID" value="MFC5640658.1"/>
    <property type="molecule type" value="Genomic_DNA"/>
</dbReference>
<evidence type="ECO:0008006" key="5">
    <source>
        <dbReference type="Google" id="ProtNLM"/>
    </source>
</evidence>
<evidence type="ECO:0000256" key="1">
    <source>
        <dbReference type="SAM" id="MobiDB-lite"/>
    </source>
</evidence>
<feature type="region of interest" description="Disordered" evidence="1">
    <location>
        <begin position="459"/>
        <end position="496"/>
    </location>
</feature>
<keyword evidence="2" id="KW-1133">Transmembrane helix</keyword>
<feature type="transmembrane region" description="Helical" evidence="2">
    <location>
        <begin position="141"/>
        <end position="158"/>
    </location>
</feature>
<feature type="transmembrane region" description="Helical" evidence="2">
    <location>
        <begin position="67"/>
        <end position="85"/>
    </location>
</feature>
<evidence type="ECO:0000256" key="2">
    <source>
        <dbReference type="SAM" id="Phobius"/>
    </source>
</evidence>
<feature type="transmembrane region" description="Helical" evidence="2">
    <location>
        <begin position="373"/>
        <end position="396"/>
    </location>
</feature>